<organism evidence="1 2">
    <name type="scientific">Bodo saltans</name>
    <name type="common">Flagellated protozoan</name>
    <dbReference type="NCBI Taxonomy" id="75058"/>
    <lineage>
        <taxon>Eukaryota</taxon>
        <taxon>Discoba</taxon>
        <taxon>Euglenozoa</taxon>
        <taxon>Kinetoplastea</taxon>
        <taxon>Metakinetoplastina</taxon>
        <taxon>Eubodonida</taxon>
        <taxon>Bodonidae</taxon>
        <taxon>Bodo</taxon>
    </lineage>
</organism>
<dbReference type="Proteomes" id="UP000051952">
    <property type="component" value="Unassembled WGS sequence"/>
</dbReference>
<evidence type="ECO:0000313" key="1">
    <source>
        <dbReference type="EMBL" id="CUG88841.1"/>
    </source>
</evidence>
<reference evidence="2" key="1">
    <citation type="submission" date="2015-09" db="EMBL/GenBank/DDBJ databases">
        <authorList>
            <consortium name="Pathogen Informatics"/>
        </authorList>
    </citation>
    <scope>NUCLEOTIDE SEQUENCE [LARGE SCALE GENOMIC DNA]</scope>
    <source>
        <strain evidence="2">Lake Konstanz</strain>
    </source>
</reference>
<gene>
    <name evidence="1" type="ORF">BSAL_17550</name>
</gene>
<name>A0A0S4JK35_BODSA</name>
<sequence>MATTVKTLTAPYVVLLDRDGEHRYTYHHCEDDVCAFVLSLFEQSRVQEVNAENAKAAAAASRRGGGGDGGGASVEVIQYTANDVLDFLDLNISEIQVLIRSTSGAGGNNASFSMGASSSSQGLLASIAKTQRPTYNAHDVEWVKSTVCQYLVRCLPTDDDEGGE</sequence>
<dbReference type="EMBL" id="CYKH01001678">
    <property type="protein sequence ID" value="CUG88841.1"/>
    <property type="molecule type" value="Genomic_DNA"/>
</dbReference>
<proteinExistence type="predicted"/>
<protein>
    <submittedName>
        <fullName evidence="1">Uncharacterized protein</fullName>
    </submittedName>
</protein>
<dbReference type="AlphaFoldDB" id="A0A0S4JK35"/>
<accession>A0A0S4JK35</accession>
<keyword evidence="2" id="KW-1185">Reference proteome</keyword>
<dbReference type="VEuPathDB" id="TriTrypDB:BSAL_17550"/>
<evidence type="ECO:0000313" key="2">
    <source>
        <dbReference type="Proteomes" id="UP000051952"/>
    </source>
</evidence>